<accession>A0ABZ1LK45</accession>
<gene>
    <name evidence="1" type="ORF">OG814_33500</name>
</gene>
<organism evidence="1 2">
    <name type="scientific">Streptomyces zaomyceticus</name>
    <dbReference type="NCBI Taxonomy" id="68286"/>
    <lineage>
        <taxon>Bacteria</taxon>
        <taxon>Bacillati</taxon>
        <taxon>Actinomycetota</taxon>
        <taxon>Actinomycetes</taxon>
        <taxon>Kitasatosporales</taxon>
        <taxon>Streptomycetaceae</taxon>
        <taxon>Streptomyces</taxon>
    </lineage>
</organism>
<evidence type="ECO:0000313" key="1">
    <source>
        <dbReference type="EMBL" id="WTR73856.1"/>
    </source>
</evidence>
<sequence length="147" mass="16017">MAVTNPELVAALATVPEIKRTDDVFEVAKRRFARHGAGEEPHRARDRVIDEAVQSFAATGRWPSDIGERAATAYADGMSWEAERLALKHTVEFTEDRATDAFETFAPDALAHLSGRLADVLSDALAASEKLGGARARRRQSRSDATP</sequence>
<dbReference type="Proteomes" id="UP001622594">
    <property type="component" value="Chromosome"/>
</dbReference>
<dbReference type="RefSeq" id="WP_327160837.1">
    <property type="nucleotide sequence ID" value="NZ_CP108062.1"/>
</dbReference>
<evidence type="ECO:0000313" key="2">
    <source>
        <dbReference type="Proteomes" id="UP001622594"/>
    </source>
</evidence>
<proteinExistence type="predicted"/>
<name>A0ABZ1LK45_9ACTN</name>
<reference evidence="1 2" key="1">
    <citation type="submission" date="2022-10" db="EMBL/GenBank/DDBJ databases">
        <title>The complete genomes of actinobacterial strains from the NBC collection.</title>
        <authorList>
            <person name="Joergensen T.S."/>
            <person name="Alvarez Arevalo M."/>
            <person name="Sterndorff E.B."/>
            <person name="Faurdal D."/>
            <person name="Vuksanovic O."/>
            <person name="Mourched A.-S."/>
            <person name="Charusanti P."/>
            <person name="Shaw S."/>
            <person name="Blin K."/>
            <person name="Weber T."/>
        </authorList>
    </citation>
    <scope>NUCLEOTIDE SEQUENCE [LARGE SCALE GENOMIC DNA]</scope>
    <source>
        <strain evidence="1 2">NBC_00123</strain>
    </source>
</reference>
<keyword evidence="2" id="KW-1185">Reference proteome</keyword>
<dbReference type="EMBL" id="CP108188">
    <property type="protein sequence ID" value="WTR73856.1"/>
    <property type="molecule type" value="Genomic_DNA"/>
</dbReference>
<protein>
    <submittedName>
        <fullName evidence="1">Uncharacterized protein</fullName>
    </submittedName>
</protein>